<evidence type="ECO:0000256" key="1">
    <source>
        <dbReference type="SAM" id="MobiDB-lite"/>
    </source>
</evidence>
<feature type="compositionally biased region" description="Polar residues" evidence="1">
    <location>
        <begin position="17"/>
        <end position="33"/>
    </location>
</feature>
<comment type="caution">
    <text evidence="2">The sequence shown here is derived from an EMBL/GenBank/DDBJ whole genome shotgun (WGS) entry which is preliminary data.</text>
</comment>
<dbReference type="Proteomes" id="UP000499080">
    <property type="component" value="Unassembled WGS sequence"/>
</dbReference>
<sequence length="51" mass="5610">IYPPFWDGPDNFEPCQMTRTTPEPATSSANIRTTPEGGHLTLEHQATADLP</sequence>
<keyword evidence="3" id="KW-1185">Reference proteome</keyword>
<evidence type="ECO:0000313" key="2">
    <source>
        <dbReference type="EMBL" id="GBM61822.1"/>
    </source>
</evidence>
<protein>
    <submittedName>
        <fullName evidence="2">Uncharacterized protein</fullName>
    </submittedName>
</protein>
<feature type="non-terminal residue" evidence="2">
    <location>
        <position position="1"/>
    </location>
</feature>
<name>A0A4Y2H6A4_ARAVE</name>
<reference evidence="2 3" key="1">
    <citation type="journal article" date="2019" name="Sci. Rep.">
        <title>Orb-weaving spider Araneus ventricosus genome elucidates the spidroin gene catalogue.</title>
        <authorList>
            <person name="Kono N."/>
            <person name="Nakamura H."/>
            <person name="Ohtoshi R."/>
            <person name="Moran D.A.P."/>
            <person name="Shinohara A."/>
            <person name="Yoshida Y."/>
            <person name="Fujiwara M."/>
            <person name="Mori M."/>
            <person name="Tomita M."/>
            <person name="Arakawa K."/>
        </authorList>
    </citation>
    <scope>NUCLEOTIDE SEQUENCE [LARGE SCALE GENOMIC DNA]</scope>
</reference>
<evidence type="ECO:0000313" key="3">
    <source>
        <dbReference type="Proteomes" id="UP000499080"/>
    </source>
</evidence>
<gene>
    <name evidence="2" type="ORF">AVEN_221994_1</name>
</gene>
<proteinExistence type="predicted"/>
<dbReference type="AlphaFoldDB" id="A0A4Y2H6A4"/>
<organism evidence="2 3">
    <name type="scientific">Araneus ventricosus</name>
    <name type="common">Orbweaver spider</name>
    <name type="synonym">Epeira ventricosa</name>
    <dbReference type="NCBI Taxonomy" id="182803"/>
    <lineage>
        <taxon>Eukaryota</taxon>
        <taxon>Metazoa</taxon>
        <taxon>Ecdysozoa</taxon>
        <taxon>Arthropoda</taxon>
        <taxon>Chelicerata</taxon>
        <taxon>Arachnida</taxon>
        <taxon>Araneae</taxon>
        <taxon>Araneomorphae</taxon>
        <taxon>Entelegynae</taxon>
        <taxon>Araneoidea</taxon>
        <taxon>Araneidae</taxon>
        <taxon>Araneus</taxon>
    </lineage>
</organism>
<dbReference type="EMBL" id="BGPR01180746">
    <property type="protein sequence ID" value="GBM61822.1"/>
    <property type="molecule type" value="Genomic_DNA"/>
</dbReference>
<accession>A0A4Y2H6A4</accession>
<feature type="region of interest" description="Disordered" evidence="1">
    <location>
        <begin position="1"/>
        <end position="51"/>
    </location>
</feature>